<dbReference type="Pfam" id="PF01497">
    <property type="entry name" value="Peripla_BP_2"/>
    <property type="match status" value="1"/>
</dbReference>
<dbReference type="InterPro" id="IPR002491">
    <property type="entry name" value="ABC_transptr_periplasmic_BD"/>
</dbReference>
<evidence type="ECO:0000313" key="4">
    <source>
        <dbReference type="Proteomes" id="UP000287394"/>
    </source>
</evidence>
<evidence type="ECO:0000256" key="2">
    <source>
        <dbReference type="ARBA" id="ARBA00022729"/>
    </source>
</evidence>
<dbReference type="KEGG" id="ccot:CCAX7_37620"/>
<dbReference type="InterPro" id="IPR054828">
    <property type="entry name" value="Vit_B12_bind_prot"/>
</dbReference>
<dbReference type="EMBL" id="AP025739">
    <property type="protein sequence ID" value="BDI31711.1"/>
    <property type="molecule type" value="Genomic_DNA"/>
</dbReference>
<comment type="similarity">
    <text evidence="1">Belongs to the bacterial solute-binding protein 8 family.</text>
</comment>
<accession>A0A402D102</accession>
<evidence type="ECO:0000256" key="1">
    <source>
        <dbReference type="ARBA" id="ARBA00008814"/>
    </source>
</evidence>
<keyword evidence="4" id="KW-1185">Reference proteome</keyword>
<dbReference type="PANTHER" id="PTHR30535:SF34">
    <property type="entry name" value="MOLYBDATE-BINDING PROTEIN MOLA"/>
    <property type="match status" value="1"/>
</dbReference>
<dbReference type="GO" id="GO:0071281">
    <property type="term" value="P:cellular response to iron ion"/>
    <property type="evidence" value="ECO:0007669"/>
    <property type="project" value="TreeGrafter"/>
</dbReference>
<proteinExistence type="inferred from homology"/>
<name>A0A402D102_9BACT</name>
<gene>
    <name evidence="3" type="ORF">CCAX7_37620</name>
</gene>
<dbReference type="PANTHER" id="PTHR30535">
    <property type="entry name" value="VITAMIN B12-BINDING PROTEIN"/>
    <property type="match status" value="1"/>
</dbReference>
<dbReference type="NCBIfam" id="NF038402">
    <property type="entry name" value="TroA_like"/>
    <property type="match status" value="1"/>
</dbReference>
<dbReference type="PROSITE" id="PS50983">
    <property type="entry name" value="FE_B12_PBP"/>
    <property type="match status" value="1"/>
</dbReference>
<protein>
    <submittedName>
        <fullName evidence="3">ABC transporter substrate-binding protein</fullName>
    </submittedName>
</protein>
<evidence type="ECO:0000313" key="3">
    <source>
        <dbReference type="EMBL" id="BDI31711.1"/>
    </source>
</evidence>
<dbReference type="Gene3D" id="3.40.50.1980">
    <property type="entry name" value="Nitrogenase molybdenum iron protein domain"/>
    <property type="match status" value="2"/>
</dbReference>
<reference evidence="3 4" key="1">
    <citation type="journal article" date="2019" name="Int. J. Syst. Evol. Microbiol.">
        <title>Capsulimonas corticalis gen. nov., sp. nov., an aerobic capsulated bacterium, of a novel bacterial order, Capsulimonadales ord. nov., of the class Armatimonadia of the phylum Armatimonadetes.</title>
        <authorList>
            <person name="Li J."/>
            <person name="Kudo C."/>
            <person name="Tonouchi A."/>
        </authorList>
    </citation>
    <scope>NUCLEOTIDE SEQUENCE [LARGE SCALE GENOMIC DNA]</scope>
    <source>
        <strain evidence="3 4">AX-7</strain>
    </source>
</reference>
<dbReference type="Proteomes" id="UP000287394">
    <property type="component" value="Chromosome"/>
</dbReference>
<organism evidence="3 4">
    <name type="scientific">Capsulimonas corticalis</name>
    <dbReference type="NCBI Taxonomy" id="2219043"/>
    <lineage>
        <taxon>Bacteria</taxon>
        <taxon>Bacillati</taxon>
        <taxon>Armatimonadota</taxon>
        <taxon>Armatimonadia</taxon>
        <taxon>Capsulimonadales</taxon>
        <taxon>Capsulimonadaceae</taxon>
        <taxon>Capsulimonas</taxon>
    </lineage>
</organism>
<keyword evidence="2" id="KW-0732">Signal</keyword>
<dbReference type="SUPFAM" id="SSF53807">
    <property type="entry name" value="Helical backbone' metal receptor"/>
    <property type="match status" value="1"/>
</dbReference>
<dbReference type="InterPro" id="IPR050902">
    <property type="entry name" value="ABC_Transporter_SBP"/>
</dbReference>
<dbReference type="AlphaFoldDB" id="A0A402D102"/>
<sequence length="242" mass="25696">MFAVGAQDKLVGDTAFCDYPEAAKKIAHVGGPMTPSGEVIVAMRPDIVIMADQTITSSEVDQLSRKFHAPIYVTAAASYAGTEKNIAALGALVGRPAQTKATLDAMAHARRLVQKAVAGKPKPKAFLVIWDKPLMTASGASFMGDLVRLAGGTNVAEKTPTPYPLYSPESLVRDNPDILLTGADGTVTMHKTPAGLARLQLRAIRAGRCFGVPADWTNRPGPRLRWGLLEVAKALHPEAFGK</sequence>